<accession>A0AC35F896</accession>
<organism evidence="1 2">
    <name type="scientific">Panagrolaimus sp. PS1159</name>
    <dbReference type="NCBI Taxonomy" id="55785"/>
    <lineage>
        <taxon>Eukaryota</taxon>
        <taxon>Metazoa</taxon>
        <taxon>Ecdysozoa</taxon>
        <taxon>Nematoda</taxon>
        <taxon>Chromadorea</taxon>
        <taxon>Rhabditida</taxon>
        <taxon>Tylenchina</taxon>
        <taxon>Panagrolaimomorpha</taxon>
        <taxon>Panagrolaimoidea</taxon>
        <taxon>Panagrolaimidae</taxon>
        <taxon>Panagrolaimus</taxon>
    </lineage>
</organism>
<dbReference type="Proteomes" id="UP000887580">
    <property type="component" value="Unplaced"/>
</dbReference>
<proteinExistence type="predicted"/>
<sequence>MNLIDPSYELIDPNPDLHASFMQFNDVFFYGALAGCEVSWSNRMTQCAGLCSFQPRSGYCSIRLSVPLLKLRPRKDFIETLLHEMIHAYLFLTSGNRDRDGHGPEFQSHMHRINGIAGTSITIYHSFHAEVAVYKQHWWRCQGRCQSQGPYYGWVKRSMNRAPSKNDTWWSQHEQNCGGKFIKVKEPDPKPNAKKKKAAAAENDKPGPSNTDSVFPGKGYRLGDGTEDIKENKVTKVKKQPTTPKPRKRKADEPSTSKKIDSFFPGQGYRLGDGSSTDGEKRKQENKKISNLVNSDVKNLAAVARNNEGGSTSALNNDGDDDDCIIIEYSKKEDNPKVEKPTAPAKMDKPSTPKKSRFPGQGYRLGDGKVM</sequence>
<name>A0AC35F896_9BILA</name>
<evidence type="ECO:0000313" key="1">
    <source>
        <dbReference type="Proteomes" id="UP000887580"/>
    </source>
</evidence>
<dbReference type="WBParaSite" id="PS1159_v2.g14862.t1">
    <property type="protein sequence ID" value="PS1159_v2.g14862.t1"/>
    <property type="gene ID" value="PS1159_v2.g14862"/>
</dbReference>
<reference evidence="2" key="1">
    <citation type="submission" date="2022-11" db="UniProtKB">
        <authorList>
            <consortium name="WormBaseParasite"/>
        </authorList>
    </citation>
    <scope>IDENTIFICATION</scope>
</reference>
<protein>
    <submittedName>
        <fullName evidence="2">SprT-like domain-containing protein</fullName>
    </submittedName>
</protein>
<evidence type="ECO:0000313" key="2">
    <source>
        <dbReference type="WBParaSite" id="PS1159_v2.g14862.t1"/>
    </source>
</evidence>